<evidence type="ECO:0000256" key="1">
    <source>
        <dbReference type="ARBA" id="ARBA00022737"/>
    </source>
</evidence>
<gene>
    <name evidence="4" type="ORF">BBK36DRAFT_1188402</name>
</gene>
<accession>A0A2T4BKC3</accession>
<evidence type="ECO:0000313" key="4">
    <source>
        <dbReference type="EMBL" id="PTB69764.1"/>
    </source>
</evidence>
<dbReference type="EMBL" id="KZ680208">
    <property type="protein sequence ID" value="PTB69764.1"/>
    <property type="molecule type" value="Genomic_DNA"/>
</dbReference>
<organism evidence="4 5">
    <name type="scientific">Trichoderma citrinoviride</name>
    <dbReference type="NCBI Taxonomy" id="58853"/>
    <lineage>
        <taxon>Eukaryota</taxon>
        <taxon>Fungi</taxon>
        <taxon>Dikarya</taxon>
        <taxon>Ascomycota</taxon>
        <taxon>Pezizomycotina</taxon>
        <taxon>Sordariomycetes</taxon>
        <taxon>Hypocreomycetidae</taxon>
        <taxon>Hypocreales</taxon>
        <taxon>Hypocreaceae</taxon>
        <taxon>Trichoderma</taxon>
    </lineage>
</organism>
<dbReference type="OrthoDB" id="7464126at2759"/>
<name>A0A2T4BKC3_9HYPO</name>
<feature type="domain" description="Nephrocystin 3-like N-terminal" evidence="3">
    <location>
        <begin position="268"/>
        <end position="435"/>
    </location>
</feature>
<dbReference type="Gene3D" id="3.40.50.300">
    <property type="entry name" value="P-loop containing nucleotide triphosphate hydrolases"/>
    <property type="match status" value="1"/>
</dbReference>
<evidence type="ECO:0000313" key="5">
    <source>
        <dbReference type="Proteomes" id="UP000241546"/>
    </source>
</evidence>
<evidence type="ECO:0000259" key="2">
    <source>
        <dbReference type="Pfam" id="PF24809"/>
    </source>
</evidence>
<dbReference type="PANTHER" id="PTHR10039:SF14">
    <property type="entry name" value="NACHT DOMAIN-CONTAINING PROTEIN"/>
    <property type="match status" value="1"/>
</dbReference>
<reference evidence="5" key="1">
    <citation type="submission" date="2016-07" db="EMBL/GenBank/DDBJ databases">
        <title>Multiple horizontal gene transfer events from other fungi enriched the ability of initially mycotrophic Trichoderma (Ascomycota) to feed on dead plant biomass.</title>
        <authorList>
            <consortium name="DOE Joint Genome Institute"/>
            <person name="Atanasova L."/>
            <person name="Chenthamara K."/>
            <person name="Zhang J."/>
            <person name="Grujic M."/>
            <person name="Henrissat B."/>
            <person name="Kuo A."/>
            <person name="Aerts A."/>
            <person name="Salamov A."/>
            <person name="Lipzen A."/>
            <person name="Labutti K."/>
            <person name="Barry K."/>
            <person name="Miao Y."/>
            <person name="Rahimi M.J."/>
            <person name="Shen Q."/>
            <person name="Grigoriev I.V."/>
            <person name="Kubicek C.P."/>
            <person name="Druzhinina I.S."/>
        </authorList>
    </citation>
    <scope>NUCLEOTIDE SEQUENCE [LARGE SCALE GENOMIC DNA]</scope>
    <source>
        <strain evidence="5">TUCIM 6016</strain>
    </source>
</reference>
<dbReference type="GeneID" id="36604693"/>
<dbReference type="PANTHER" id="PTHR10039">
    <property type="entry name" value="AMELOGENIN"/>
    <property type="match status" value="1"/>
</dbReference>
<dbReference type="InterPro" id="IPR027417">
    <property type="entry name" value="P-loop_NTPase"/>
</dbReference>
<dbReference type="InterPro" id="IPR056125">
    <property type="entry name" value="DUF7708"/>
</dbReference>
<protein>
    <submittedName>
        <fullName evidence="4">Uncharacterized protein</fullName>
    </submittedName>
</protein>
<evidence type="ECO:0000259" key="3">
    <source>
        <dbReference type="Pfam" id="PF24883"/>
    </source>
</evidence>
<feature type="domain" description="DUF7708" evidence="2">
    <location>
        <begin position="70"/>
        <end position="204"/>
    </location>
</feature>
<keyword evidence="5" id="KW-1185">Reference proteome</keyword>
<dbReference type="Pfam" id="PF24809">
    <property type="entry name" value="DUF7708"/>
    <property type="match status" value="1"/>
</dbReference>
<dbReference type="SUPFAM" id="SSF52540">
    <property type="entry name" value="P-loop containing nucleoside triphosphate hydrolases"/>
    <property type="match status" value="1"/>
</dbReference>
<dbReference type="RefSeq" id="XP_024753084.1">
    <property type="nucleotide sequence ID" value="XM_024896575.1"/>
</dbReference>
<dbReference type="Proteomes" id="UP000241546">
    <property type="component" value="Unassembled WGS sequence"/>
</dbReference>
<proteinExistence type="predicted"/>
<dbReference type="Pfam" id="PF24883">
    <property type="entry name" value="NPHP3_N"/>
    <property type="match status" value="1"/>
</dbReference>
<dbReference type="AlphaFoldDB" id="A0A2T4BKC3"/>
<sequence>MPLSRRASPEAHRMMSEAFADLERIIIVADRAQLKDLTLNDVRQAALQIEQQLAASQSLRNMRRLAPLFAGLGHYSQTIEVLCNGTPYLPWIWAPIKLVLKISADYTEAFEEIIRIYSKLAEPLTRFSFLQQPFSSNPEVQNALAVYYSDILKFHGEAYSFVRRNAWQRLFATSRGRFQRRFDNILADLKAHEKLVDKIVIAANISEAKDMREKLEDWRQQEMSKFKKQEEDQTSTEFHAILSVLRVDETHQIRVFDNLTAEANQHPGSCGWILKQPKIQAWARSDRDTQLIVLHGCVGSGKSVLAAQIGTFLRSSEHSLVVAHFCTYIYPESTDYNDIMRSLVVQIIRQDPELIALSYDWLVLKKKSPSCAVMEQLLRLLVEALGTSPSQQKTLHIVFDGLDECDDSTISSVVKTLDRLVATASSSGATILKVLLCTQMTPAVAKVVNRKRKISLADEGIHLNRAIQDYTLQRINAIRPNLSQLGITDEDITRLASQITEKADGMFLWAKLVMEFISKNLFYSREEILEAASKLPRELGKFYGRILSQIMTNFDERSEQRISSVLSWISFAKRPLRCPELLSALAFDAGHEQVNELVPAYILDRFLQSSDSALSITETHSQRQHGLATVRCLLSCQEIFVPSYPEVERVGRILRGTHGFLMYATQFWVDYLLKDLDHDRGRFFESEIFVLSCRLAEAFTGARQSLEEADGDRPDPRLALIRQRHYPLYMMAKALILEQNKDTLRDVNRYQAVIRGLLDCPNYPGITFQELEQFKQAFRTSAFTCRLWSCPHAVVGFNNIDCLTQHEKDHVKHVCRFPGCQYPVFTSAKMLKDHMAKWHAEGRYQCQTKDEHQIYGQRLTLQIHMQILLSNLLVMTVLAQHHLMINSYLSVGLHACDPTHYHQNLELHHGPHLMKRLRRE</sequence>
<keyword evidence="1" id="KW-0677">Repeat</keyword>
<dbReference type="InterPro" id="IPR056884">
    <property type="entry name" value="NPHP3-like_N"/>
</dbReference>